<evidence type="ECO:0000256" key="2">
    <source>
        <dbReference type="ARBA" id="ARBA00004173"/>
    </source>
</evidence>
<dbReference type="Proteomes" id="UP000284842">
    <property type="component" value="Unassembled WGS sequence"/>
</dbReference>
<dbReference type="OrthoDB" id="420264at2759"/>
<feature type="region of interest" description="Disordered" evidence="10">
    <location>
        <begin position="286"/>
        <end position="316"/>
    </location>
</feature>
<evidence type="ECO:0000256" key="7">
    <source>
        <dbReference type="ARBA" id="ARBA00023027"/>
    </source>
</evidence>
<evidence type="ECO:0000256" key="9">
    <source>
        <dbReference type="PROSITE-ProRule" id="PRU00236"/>
    </source>
</evidence>
<dbReference type="GO" id="GO:0005634">
    <property type="term" value="C:nucleus"/>
    <property type="evidence" value="ECO:0007669"/>
    <property type="project" value="TreeGrafter"/>
</dbReference>
<gene>
    <name evidence="12" type="ORF">CVT24_004796</name>
</gene>
<evidence type="ECO:0000256" key="6">
    <source>
        <dbReference type="ARBA" id="ARBA00022833"/>
    </source>
</evidence>
<keyword evidence="8" id="KW-0496">Mitochondrion</keyword>
<dbReference type="PANTHER" id="PTHR11085">
    <property type="entry name" value="NAD-DEPENDENT PROTEIN DEACYLASE SIRTUIN-5, MITOCHONDRIAL-RELATED"/>
    <property type="match status" value="1"/>
</dbReference>
<evidence type="ECO:0000256" key="3">
    <source>
        <dbReference type="ARBA" id="ARBA00006924"/>
    </source>
</evidence>
<dbReference type="Pfam" id="PF02146">
    <property type="entry name" value="SIR2"/>
    <property type="match status" value="1"/>
</dbReference>
<dbReference type="Gene3D" id="3.40.50.1220">
    <property type="entry name" value="TPP-binding domain"/>
    <property type="match status" value="1"/>
</dbReference>
<dbReference type="AlphaFoldDB" id="A0A409VQ17"/>
<evidence type="ECO:0000313" key="12">
    <source>
        <dbReference type="EMBL" id="PPQ68375.1"/>
    </source>
</evidence>
<dbReference type="SUPFAM" id="SSF52467">
    <property type="entry name" value="DHS-like NAD/FAD-binding domain"/>
    <property type="match status" value="1"/>
</dbReference>
<dbReference type="InterPro" id="IPR050134">
    <property type="entry name" value="NAD-dep_sirtuin_deacylases"/>
</dbReference>
<feature type="compositionally biased region" description="Low complexity" evidence="10">
    <location>
        <begin position="366"/>
        <end position="381"/>
    </location>
</feature>
<proteinExistence type="inferred from homology"/>
<name>A0A409VQ17_9AGAR</name>
<feature type="compositionally biased region" description="Basic and acidic residues" evidence="10">
    <location>
        <begin position="295"/>
        <end position="315"/>
    </location>
</feature>
<keyword evidence="4" id="KW-0808">Transferase</keyword>
<dbReference type="InterPro" id="IPR003000">
    <property type="entry name" value="Sirtuin"/>
</dbReference>
<keyword evidence="7" id="KW-0520">NAD</keyword>
<reference evidence="12 13" key="1">
    <citation type="journal article" date="2018" name="Evol. Lett.">
        <title>Horizontal gene cluster transfer increased hallucinogenic mushroom diversity.</title>
        <authorList>
            <person name="Reynolds H.T."/>
            <person name="Vijayakumar V."/>
            <person name="Gluck-Thaler E."/>
            <person name="Korotkin H.B."/>
            <person name="Matheny P.B."/>
            <person name="Slot J.C."/>
        </authorList>
    </citation>
    <scope>NUCLEOTIDE SEQUENCE [LARGE SCALE GENOMIC DNA]</scope>
    <source>
        <strain evidence="12 13">2629</strain>
    </source>
</reference>
<feature type="compositionally biased region" description="Basic and acidic residues" evidence="10">
    <location>
        <begin position="336"/>
        <end position="346"/>
    </location>
</feature>
<comment type="caution">
    <text evidence="12">The sequence shown here is derived from an EMBL/GenBank/DDBJ whole genome shotgun (WGS) entry which is preliminary data.</text>
</comment>
<comment type="subcellular location">
    <subcellularLocation>
        <location evidence="2">Mitochondrion</location>
    </subcellularLocation>
</comment>
<dbReference type="InterPro" id="IPR026590">
    <property type="entry name" value="Ssirtuin_cat_dom"/>
</dbReference>
<evidence type="ECO:0000259" key="11">
    <source>
        <dbReference type="PROSITE" id="PS50305"/>
    </source>
</evidence>
<dbReference type="GO" id="GO:0017136">
    <property type="term" value="F:histone deacetylase activity, NAD-dependent"/>
    <property type="evidence" value="ECO:0007669"/>
    <property type="project" value="TreeGrafter"/>
</dbReference>
<dbReference type="PANTHER" id="PTHR11085:SF6">
    <property type="entry name" value="NAD-DEPENDENT PROTEIN DEACETYLASE SIRTUIN-2"/>
    <property type="match status" value="1"/>
</dbReference>
<evidence type="ECO:0000256" key="5">
    <source>
        <dbReference type="ARBA" id="ARBA00022723"/>
    </source>
</evidence>
<feature type="binding site" evidence="9">
    <location>
        <position position="155"/>
    </location>
    <ligand>
        <name>Zn(2+)</name>
        <dbReference type="ChEBI" id="CHEBI:29105"/>
    </ligand>
</feature>
<evidence type="ECO:0000313" key="13">
    <source>
        <dbReference type="Proteomes" id="UP000284842"/>
    </source>
</evidence>
<organism evidence="12 13">
    <name type="scientific">Panaeolus cyanescens</name>
    <dbReference type="NCBI Taxonomy" id="181874"/>
    <lineage>
        <taxon>Eukaryota</taxon>
        <taxon>Fungi</taxon>
        <taxon>Dikarya</taxon>
        <taxon>Basidiomycota</taxon>
        <taxon>Agaricomycotina</taxon>
        <taxon>Agaricomycetes</taxon>
        <taxon>Agaricomycetidae</taxon>
        <taxon>Agaricales</taxon>
        <taxon>Agaricineae</taxon>
        <taxon>Galeropsidaceae</taxon>
        <taxon>Panaeolus</taxon>
    </lineage>
</organism>
<feature type="region of interest" description="Disordered" evidence="10">
    <location>
        <begin position="336"/>
        <end position="395"/>
    </location>
</feature>
<feature type="binding site" evidence="9">
    <location>
        <position position="179"/>
    </location>
    <ligand>
        <name>Zn(2+)</name>
        <dbReference type="ChEBI" id="CHEBI:29105"/>
    </ligand>
</feature>
<dbReference type="EMBL" id="NHTK01006009">
    <property type="protein sequence ID" value="PPQ68375.1"/>
    <property type="molecule type" value="Genomic_DNA"/>
</dbReference>
<comment type="cofactor">
    <cofactor evidence="1">
        <name>Zn(2+)</name>
        <dbReference type="ChEBI" id="CHEBI:29105"/>
    </cofactor>
</comment>
<dbReference type="FunCoup" id="A0A409VQ17">
    <property type="interactions" value="208"/>
</dbReference>
<feature type="binding site" evidence="9">
    <location>
        <position position="176"/>
    </location>
    <ligand>
        <name>Zn(2+)</name>
        <dbReference type="ChEBI" id="CHEBI:29105"/>
    </ligand>
</feature>
<keyword evidence="5 9" id="KW-0479">Metal-binding</keyword>
<dbReference type="CDD" id="cd01408">
    <property type="entry name" value="SIRT1"/>
    <property type="match status" value="1"/>
</dbReference>
<feature type="compositionally biased region" description="Basic and acidic residues" evidence="10">
    <location>
        <begin position="382"/>
        <end position="395"/>
    </location>
</feature>
<keyword evidence="6 9" id="KW-0862">Zinc</keyword>
<evidence type="ECO:0000256" key="1">
    <source>
        <dbReference type="ARBA" id="ARBA00001947"/>
    </source>
</evidence>
<dbReference type="GO" id="GO:0046872">
    <property type="term" value="F:metal ion binding"/>
    <property type="evidence" value="ECO:0007669"/>
    <property type="project" value="UniProtKB-KW"/>
</dbReference>
<evidence type="ECO:0000256" key="10">
    <source>
        <dbReference type="SAM" id="MobiDB-lite"/>
    </source>
</evidence>
<dbReference type="GO" id="GO:0005739">
    <property type="term" value="C:mitochondrion"/>
    <property type="evidence" value="ECO:0007669"/>
    <property type="project" value="UniProtKB-SubCell"/>
</dbReference>
<protein>
    <recommendedName>
        <fullName evidence="11">Deacetylase sirtuin-type domain-containing protein</fullName>
    </recommendedName>
</protein>
<dbReference type="STRING" id="181874.A0A409VQ17"/>
<accession>A0A409VQ17</accession>
<comment type="similarity">
    <text evidence="3">Belongs to the sirtuin family. Class I subfamily.</text>
</comment>
<keyword evidence="13" id="KW-1185">Reference proteome</keyword>
<feature type="active site" description="Proton acceptor" evidence="9">
    <location>
        <position position="144"/>
    </location>
</feature>
<sequence>MSFRYGKHDSRKPKVLKRRDIPSLAKYIKSERCKNVFFMIGAGISTSAGIPDFRSPKTGLYANLARLNLPHPEAVFEIGFFRRNPVPFYTLAHELYPGKFRPTLSHSFIRLIAEKGLLHTCYTQNIDTLERRAGVPEDKIIEAHGSFATQRCIDCRKPFDDALMKEHIMAKKIAKCPHCSGYVKPDIVFFGEGLPPHFINSLNSLLDADLLIIMGTSLTVHPFASLAEIPPQSCPRVLINMEPVGDIGDNPDDLLLLGQCDQIVEELCKELGWHDDLQRLWADTEGSVISDTQPEEGKEKEGAAKKDSAEDKGNVDDALAEAEARLAALVVAEKEVLGEKDTKAEENPTTSTSTVAPGVVVEEKPATTSSPSTTPSQATPEEASKKEVAEKEQKL</sequence>
<evidence type="ECO:0000256" key="8">
    <source>
        <dbReference type="ARBA" id="ARBA00023128"/>
    </source>
</evidence>
<dbReference type="PROSITE" id="PS50305">
    <property type="entry name" value="SIRTUIN"/>
    <property type="match status" value="1"/>
</dbReference>
<dbReference type="Gene3D" id="3.30.1600.10">
    <property type="entry name" value="SIR2/SIRT2 'Small Domain"/>
    <property type="match status" value="1"/>
</dbReference>
<dbReference type="InterPro" id="IPR026591">
    <property type="entry name" value="Sirtuin_cat_small_dom_sf"/>
</dbReference>
<feature type="binding site" evidence="9">
    <location>
        <position position="152"/>
    </location>
    <ligand>
        <name>Zn(2+)</name>
        <dbReference type="ChEBI" id="CHEBI:29105"/>
    </ligand>
</feature>
<dbReference type="GO" id="GO:0070403">
    <property type="term" value="F:NAD+ binding"/>
    <property type="evidence" value="ECO:0007669"/>
    <property type="project" value="InterPro"/>
</dbReference>
<feature type="domain" description="Deacetylase sirtuin-type" evidence="11">
    <location>
        <begin position="14"/>
        <end position="274"/>
    </location>
</feature>
<dbReference type="InterPro" id="IPR029035">
    <property type="entry name" value="DHS-like_NAD/FAD-binding_dom"/>
</dbReference>
<dbReference type="InParanoid" id="A0A409VQ17"/>
<evidence type="ECO:0000256" key="4">
    <source>
        <dbReference type="ARBA" id="ARBA00022679"/>
    </source>
</evidence>